<dbReference type="FunFam" id="3.10.20.30:FF:000035">
    <property type="entry name" value="Electron transfer protein, putative"/>
    <property type="match status" value="1"/>
</dbReference>
<dbReference type="GO" id="GO:0006099">
    <property type="term" value="P:tricarboxylic acid cycle"/>
    <property type="evidence" value="ECO:0007669"/>
    <property type="project" value="InterPro"/>
</dbReference>
<dbReference type="NCBIfam" id="TIGR00384">
    <property type="entry name" value="dhsB"/>
    <property type="match status" value="1"/>
</dbReference>
<name>A0A0N0P629_LEPSE</name>
<dbReference type="InterPro" id="IPR036010">
    <property type="entry name" value="2Fe-2S_ferredoxin-like_sf"/>
</dbReference>
<dbReference type="GO" id="GO:0009055">
    <property type="term" value="F:electron transfer activity"/>
    <property type="evidence" value="ECO:0007669"/>
    <property type="project" value="InterPro"/>
</dbReference>
<protein>
    <recommendedName>
        <fullName evidence="1">Succinate dehydogenase/fumarate reductase N-terminal domain-containing protein</fullName>
    </recommendedName>
</protein>
<dbReference type="EMBL" id="LJSK01000101">
    <property type="protein sequence ID" value="KPI87149.1"/>
    <property type="molecule type" value="Genomic_DNA"/>
</dbReference>
<evidence type="ECO:0000313" key="2">
    <source>
        <dbReference type="EMBL" id="KPI87149.1"/>
    </source>
</evidence>
<dbReference type="Proteomes" id="UP000038009">
    <property type="component" value="Unassembled WGS sequence"/>
</dbReference>
<dbReference type="InterPro" id="IPR012675">
    <property type="entry name" value="Beta-grasp_dom_sf"/>
</dbReference>
<dbReference type="Gene3D" id="3.10.20.30">
    <property type="match status" value="1"/>
</dbReference>
<organism evidence="2 3">
    <name type="scientific">Leptomonas seymouri</name>
    <dbReference type="NCBI Taxonomy" id="5684"/>
    <lineage>
        <taxon>Eukaryota</taxon>
        <taxon>Discoba</taxon>
        <taxon>Euglenozoa</taxon>
        <taxon>Kinetoplastea</taxon>
        <taxon>Metakinetoplastina</taxon>
        <taxon>Trypanosomatida</taxon>
        <taxon>Trypanosomatidae</taxon>
        <taxon>Leishmaniinae</taxon>
        <taxon>Leptomonas</taxon>
    </lineage>
</organism>
<dbReference type="SUPFAM" id="SSF54292">
    <property type="entry name" value="2Fe-2S ferredoxin-like"/>
    <property type="match status" value="1"/>
</dbReference>
<evidence type="ECO:0000259" key="1">
    <source>
        <dbReference type="Pfam" id="PF13085"/>
    </source>
</evidence>
<keyword evidence="3" id="KW-1185">Reference proteome</keyword>
<dbReference type="InterPro" id="IPR050573">
    <property type="entry name" value="SDH/FRD_Iron-Sulfur"/>
</dbReference>
<dbReference type="InterPro" id="IPR004489">
    <property type="entry name" value="Succ_DH/fum_Rdtase_Fe-S"/>
</dbReference>
<dbReference type="Pfam" id="PF13085">
    <property type="entry name" value="Fer2_3"/>
    <property type="match status" value="1"/>
</dbReference>
<dbReference type="GO" id="GO:0051536">
    <property type="term" value="F:iron-sulfur cluster binding"/>
    <property type="evidence" value="ECO:0007669"/>
    <property type="project" value="InterPro"/>
</dbReference>
<dbReference type="GO" id="GO:0022904">
    <property type="term" value="P:respiratory electron transport chain"/>
    <property type="evidence" value="ECO:0007669"/>
    <property type="project" value="TreeGrafter"/>
</dbReference>
<dbReference type="GO" id="GO:0016491">
    <property type="term" value="F:oxidoreductase activity"/>
    <property type="evidence" value="ECO:0007669"/>
    <property type="project" value="InterPro"/>
</dbReference>
<proteinExistence type="predicted"/>
<dbReference type="PANTHER" id="PTHR11921">
    <property type="entry name" value="SUCCINATE DEHYDROGENASE IRON-SULFUR PROTEIN"/>
    <property type="match status" value="1"/>
</dbReference>
<dbReference type="AlphaFoldDB" id="A0A0N0P629"/>
<accession>A0A0N0P629</accession>
<feature type="domain" description="Succinate dehydogenase/fumarate reductase N-terminal" evidence="1">
    <location>
        <begin position="33"/>
        <end position="131"/>
    </location>
</feature>
<evidence type="ECO:0000313" key="3">
    <source>
        <dbReference type="Proteomes" id="UP000038009"/>
    </source>
</evidence>
<dbReference type="PANTHER" id="PTHR11921:SF29">
    <property type="entry name" value="SUCCINATE DEHYDROGENASE [UBIQUINONE] IRON-SULFUR SUBUNIT, MITOCHONDRIAL"/>
    <property type="match status" value="1"/>
</dbReference>
<dbReference type="VEuPathDB" id="TriTrypDB:Lsey_0101_0330"/>
<comment type="caution">
    <text evidence="2">The sequence shown here is derived from an EMBL/GenBank/DDBJ whole genome shotgun (WGS) entry which is preliminary data.</text>
</comment>
<reference evidence="2 3" key="1">
    <citation type="journal article" date="2015" name="PLoS Pathog.">
        <title>Leptomonas seymouri: Adaptations to the Dixenous Life Cycle Analyzed by Genome Sequencing, Transcriptome Profiling and Co-infection with Leishmania donovani.</title>
        <authorList>
            <person name="Kraeva N."/>
            <person name="Butenko A."/>
            <person name="Hlavacova J."/>
            <person name="Kostygov A."/>
            <person name="Myskova J."/>
            <person name="Grybchuk D."/>
            <person name="Lestinova T."/>
            <person name="Votypka J."/>
            <person name="Volf P."/>
            <person name="Opperdoes F."/>
            <person name="Flegontov P."/>
            <person name="Lukes J."/>
            <person name="Yurchenko V."/>
        </authorList>
    </citation>
    <scope>NUCLEOTIDE SEQUENCE [LARGE SCALE GENOMIC DNA]</scope>
    <source>
        <strain evidence="2 3">ATCC 30220</strain>
    </source>
</reference>
<sequence>MLRKVGAQPFKTMVRRMAATDAAAEVNANKAILQLVRFDPETNSSRVESYEYDKHHDYMVLDLLIAVKAHQDPTLAFRSSCCEGVCGSCAMNINGINSLACITFAQQVTTVGPLPNFPVIKDFVVDLRYFFQQYAFIRPFVRNANLSRCQVDGIVARYNNIARTLTGVSPAEGRAMAEHQERRASAQREETTIAAMLRIADAAVDAGNVTQVVSVLERVEKLGATLDSEKVTEMIERALKNYAAKTN</sequence>
<gene>
    <name evidence="2" type="ORF">ABL78_3802</name>
</gene>
<dbReference type="OMA" id="AFRASCC"/>
<dbReference type="OrthoDB" id="1696654at2759"/>
<dbReference type="InterPro" id="IPR025192">
    <property type="entry name" value="Succ_DH/fum_Rdtase_N"/>
</dbReference>